<name>A0A517NQX2_9BACT</name>
<evidence type="ECO:0000313" key="6">
    <source>
        <dbReference type="EMBL" id="QDT09517.1"/>
    </source>
</evidence>
<dbReference type="InterPro" id="IPR013830">
    <property type="entry name" value="SGNH_hydro"/>
</dbReference>
<feature type="signal peptide" evidence="3">
    <location>
        <begin position="1"/>
        <end position="28"/>
    </location>
</feature>
<dbReference type="Pfam" id="PF13472">
    <property type="entry name" value="Lipase_GDSL_2"/>
    <property type="match status" value="1"/>
</dbReference>
<evidence type="ECO:0000259" key="5">
    <source>
        <dbReference type="Pfam" id="PF16347"/>
    </source>
</evidence>
<dbReference type="EMBL" id="CP036526">
    <property type="protein sequence ID" value="QDT09517.1"/>
    <property type="molecule type" value="Genomic_DNA"/>
</dbReference>
<dbReference type="GO" id="GO:0004065">
    <property type="term" value="F:arylsulfatase activity"/>
    <property type="evidence" value="ECO:0007669"/>
    <property type="project" value="UniProtKB-EC"/>
</dbReference>
<dbReference type="OrthoDB" id="237120at2"/>
<dbReference type="AlphaFoldDB" id="A0A517NQX2"/>
<keyword evidence="2 6" id="KW-0378">Hydrolase</keyword>
<feature type="domain" description="SGNH hydrolase-type esterase" evidence="4">
    <location>
        <begin position="553"/>
        <end position="718"/>
    </location>
</feature>
<keyword evidence="7" id="KW-1185">Reference proteome</keyword>
<protein>
    <submittedName>
        <fullName evidence="6">Arylsulfatase</fullName>
        <ecNumber evidence="6">3.1.6.1</ecNumber>
    </submittedName>
</protein>
<dbReference type="PANTHER" id="PTHR43108">
    <property type="entry name" value="N-ACETYLGLUCOSAMINE-6-SULFATASE FAMILY MEMBER"/>
    <property type="match status" value="1"/>
</dbReference>
<accession>A0A517NQX2</accession>
<dbReference type="SUPFAM" id="SSF53649">
    <property type="entry name" value="Alkaline phosphatase-like"/>
    <property type="match status" value="1"/>
</dbReference>
<dbReference type="Gene3D" id="3.40.50.1110">
    <property type="entry name" value="SGNH hydrolase"/>
    <property type="match status" value="1"/>
</dbReference>
<dbReference type="Gene3D" id="3.40.720.10">
    <property type="entry name" value="Alkaline Phosphatase, subunit A"/>
    <property type="match status" value="1"/>
</dbReference>
<dbReference type="InterPro" id="IPR017850">
    <property type="entry name" value="Alkaline_phosphatase_core_sf"/>
</dbReference>
<dbReference type="PANTHER" id="PTHR43108:SF6">
    <property type="entry name" value="N-SULPHOGLUCOSAMINE SULPHOHYDROLASE"/>
    <property type="match status" value="1"/>
</dbReference>
<reference evidence="6 7" key="1">
    <citation type="submission" date="2019-02" db="EMBL/GenBank/DDBJ databases">
        <title>Deep-cultivation of Planctomycetes and their phenomic and genomic characterization uncovers novel biology.</title>
        <authorList>
            <person name="Wiegand S."/>
            <person name="Jogler M."/>
            <person name="Boedeker C."/>
            <person name="Pinto D."/>
            <person name="Vollmers J."/>
            <person name="Rivas-Marin E."/>
            <person name="Kohn T."/>
            <person name="Peeters S.H."/>
            <person name="Heuer A."/>
            <person name="Rast P."/>
            <person name="Oberbeckmann S."/>
            <person name="Bunk B."/>
            <person name="Jeske O."/>
            <person name="Meyerdierks A."/>
            <person name="Storesund J.E."/>
            <person name="Kallscheuer N."/>
            <person name="Luecker S."/>
            <person name="Lage O.M."/>
            <person name="Pohl T."/>
            <person name="Merkel B.J."/>
            <person name="Hornburger P."/>
            <person name="Mueller R.-W."/>
            <person name="Bruemmer F."/>
            <person name="Labrenz M."/>
            <person name="Spormann A.M."/>
            <person name="Op den Camp H."/>
            <person name="Overmann J."/>
            <person name="Amann R."/>
            <person name="Jetten M.S.M."/>
            <person name="Mascher T."/>
            <person name="Medema M.H."/>
            <person name="Devos D.P."/>
            <person name="Kaster A.-K."/>
            <person name="Ovreas L."/>
            <person name="Rohde M."/>
            <person name="Galperin M.Y."/>
            <person name="Jogler C."/>
        </authorList>
    </citation>
    <scope>NUCLEOTIDE SEQUENCE [LARGE SCALE GENOMIC DNA]</scope>
    <source>
        <strain evidence="6 7">K23_9</strain>
    </source>
</reference>
<dbReference type="SUPFAM" id="SSF52266">
    <property type="entry name" value="SGNH hydrolase"/>
    <property type="match status" value="1"/>
</dbReference>
<dbReference type="CDD" id="cd01820">
    <property type="entry name" value="PAF_acetylesterase_like"/>
    <property type="match status" value="1"/>
</dbReference>
<dbReference type="InterPro" id="IPR032506">
    <property type="entry name" value="SGSH_C"/>
</dbReference>
<dbReference type="PROSITE" id="PS00523">
    <property type="entry name" value="SULFATASE_1"/>
    <property type="match status" value="1"/>
</dbReference>
<sequence precursor="true">MPPIRSNWLLKIVLMLTGCLSVPSLCQAKQPNILFIFSDDHAPQAIGAYGSKINQTPNLDRIAKEGAIFRNSFCANSICGPSRACILTGKHSHLNGFLRNGNKFDGNQLTFPQLMKDVGYQTAIIGKWHLSSDPVGFDHWEVLPGQGSYYNPDLIQMDGKRKRYDGYCTDIITDNALAWLKEERDPDKPFILMCQHKAPHRNWSPPKRHFSLYKDTDVAEPDTLFDDYANRSSLLQQNEMSLEKHFHWGHDMKFHGDTPFPKFFASRHQNGEYNRMTDQQKADWDAAYQPENDEFIRRMKSGELNDKQVLQWKYQRYIKDYLRCIQAVDDGVGRMLDYLDEAKLTDNTIVTYSSDQGFYLGEHGWYDKRWMFEESLLMPFLIRWPGVINPGVDSDALIQNIDYGPTFLEAAGADVPAEMQGRSMVPMLKDQGKPSASWRDAIYYAYYENAAVHNVPVHDGVRTDRYKLMFFPRSREWNLFDLETDPQEMKTVHADPQYADILAGMQKRYRDLRTFYDVNTATIPATRGDEPRWRERDASMTKLARTGEFDLAFIGDSITQGWEGRGKATWDKFYGSRKAINLGIGGDRTEHVIWRLTHGNLGKIKPKVAVLMIGTNNTGHFQQEPSEVAAGVKKILDILAERLPETKVVLHGIFPRGAGPLDLKRLNNIAINQQIRRLADGERVQYLEVGDQFLEADGTISKTIMPDLLHLSPQGYERWAKALEPKLKQLGL</sequence>
<keyword evidence="3" id="KW-0732">Signal</keyword>
<organism evidence="6 7">
    <name type="scientific">Stieleria marina</name>
    <dbReference type="NCBI Taxonomy" id="1930275"/>
    <lineage>
        <taxon>Bacteria</taxon>
        <taxon>Pseudomonadati</taxon>
        <taxon>Planctomycetota</taxon>
        <taxon>Planctomycetia</taxon>
        <taxon>Pirellulales</taxon>
        <taxon>Pirellulaceae</taxon>
        <taxon>Stieleria</taxon>
    </lineage>
</organism>
<evidence type="ECO:0000256" key="3">
    <source>
        <dbReference type="SAM" id="SignalP"/>
    </source>
</evidence>
<dbReference type="PROSITE" id="PS00149">
    <property type="entry name" value="SULFATASE_2"/>
    <property type="match status" value="1"/>
</dbReference>
<evidence type="ECO:0000313" key="7">
    <source>
        <dbReference type="Proteomes" id="UP000319817"/>
    </source>
</evidence>
<evidence type="ECO:0000259" key="4">
    <source>
        <dbReference type="Pfam" id="PF13472"/>
    </source>
</evidence>
<gene>
    <name evidence="6" type="primary">atsA_28</name>
    <name evidence="6" type="ORF">K239x_14630</name>
</gene>
<evidence type="ECO:0000256" key="1">
    <source>
        <dbReference type="ARBA" id="ARBA00008779"/>
    </source>
</evidence>
<dbReference type="Pfam" id="PF16347">
    <property type="entry name" value="SGSH_C"/>
    <property type="match status" value="1"/>
</dbReference>
<evidence type="ECO:0000256" key="2">
    <source>
        <dbReference type="ARBA" id="ARBA00022801"/>
    </source>
</evidence>
<dbReference type="InterPro" id="IPR036514">
    <property type="entry name" value="SGNH_hydro_sf"/>
</dbReference>
<dbReference type="RefSeq" id="WP_145417070.1">
    <property type="nucleotide sequence ID" value="NZ_CP036526.1"/>
</dbReference>
<dbReference type="EC" id="3.1.6.1" evidence="6"/>
<dbReference type="InterPro" id="IPR024607">
    <property type="entry name" value="Sulfatase_CS"/>
</dbReference>
<dbReference type="CDD" id="cd16031">
    <property type="entry name" value="G6S_like"/>
    <property type="match status" value="1"/>
</dbReference>
<feature type="chain" id="PRO_5022098124" evidence="3">
    <location>
        <begin position="29"/>
        <end position="732"/>
    </location>
</feature>
<feature type="domain" description="N-sulphoglucosamine sulphohydrolase C-terminal" evidence="5">
    <location>
        <begin position="361"/>
        <end position="513"/>
    </location>
</feature>
<proteinExistence type="inferred from homology"/>
<dbReference type="Proteomes" id="UP000319817">
    <property type="component" value="Chromosome"/>
</dbReference>
<comment type="similarity">
    <text evidence="1">Belongs to the sulfatase family.</text>
</comment>